<accession>A0A975EZS3</accession>
<evidence type="ECO:0000313" key="5">
    <source>
        <dbReference type="Proteomes" id="UP000671995"/>
    </source>
</evidence>
<comment type="similarity">
    <text evidence="1 2">Belongs to the BioY family.</text>
</comment>
<keyword evidence="3" id="KW-1133">Transmembrane helix</keyword>
<proteinExistence type="inferred from homology"/>
<sequence length="192" mass="19795">MKKNFVIPVFIAAFAALIGAGAFIAIPAGATVVPIVMQNMFAVLSGCLLGGLNGGAAALLFVLAGTMGLPVFSGGRGGVAHILGPTGGFLIGYILAAAVSGLIAGKPKVLQKTSKVKYVLRMAAAAVSGFVVLYVPGVLWFMHTRNASFASTMAACVLPFILGDVIKCILTVLLSLKFRPVIARYLNSDERP</sequence>
<dbReference type="EMBL" id="CP054257">
    <property type="protein sequence ID" value="QTQ11665.1"/>
    <property type="molecule type" value="Genomic_DNA"/>
</dbReference>
<feature type="transmembrane region" description="Helical" evidence="3">
    <location>
        <begin position="82"/>
        <end position="106"/>
    </location>
</feature>
<dbReference type="Pfam" id="PF02632">
    <property type="entry name" value="BioY"/>
    <property type="match status" value="1"/>
</dbReference>
<reference evidence="4" key="2">
    <citation type="journal article" date="2021" name="Microbiol. Resour. Announc.">
        <title>Complete Genome Sequences of Three Human Oral Treponema parvum Isolates.</title>
        <authorList>
            <person name="Zeng H."/>
            <person name="Watt R.M."/>
        </authorList>
    </citation>
    <scope>NUCLEOTIDE SEQUENCE</scope>
    <source>
        <strain evidence="4">ATCC 700773</strain>
    </source>
</reference>
<feature type="transmembrane region" description="Helical" evidence="3">
    <location>
        <begin position="118"/>
        <end position="143"/>
    </location>
</feature>
<dbReference type="InterPro" id="IPR003784">
    <property type="entry name" value="BioY"/>
</dbReference>
<dbReference type="PIRSF" id="PIRSF016661">
    <property type="entry name" value="BioY"/>
    <property type="match status" value="1"/>
</dbReference>
<protein>
    <recommendedName>
        <fullName evidence="2">Biotin transporter</fullName>
    </recommendedName>
</protein>
<evidence type="ECO:0000313" key="4">
    <source>
        <dbReference type="EMBL" id="QTQ11665.1"/>
    </source>
</evidence>
<feature type="transmembrane region" description="Helical" evidence="3">
    <location>
        <begin position="6"/>
        <end position="28"/>
    </location>
</feature>
<dbReference type="GO" id="GO:0005886">
    <property type="term" value="C:plasma membrane"/>
    <property type="evidence" value="ECO:0007669"/>
    <property type="project" value="UniProtKB-SubCell"/>
</dbReference>
<gene>
    <name evidence="4" type="ORF">HRI96_05275</name>
</gene>
<name>A0A975EZS3_9SPIR</name>
<dbReference type="Proteomes" id="UP000671995">
    <property type="component" value="Chromosome"/>
</dbReference>
<reference evidence="4" key="1">
    <citation type="submission" date="2020-05" db="EMBL/GenBank/DDBJ databases">
        <authorList>
            <person name="Zeng H."/>
            <person name="Chan Y.K."/>
            <person name="Watt R.M."/>
        </authorList>
    </citation>
    <scope>NUCLEOTIDE SEQUENCE</scope>
    <source>
        <strain evidence="4">ATCC 700773</strain>
    </source>
</reference>
<organism evidence="4 5">
    <name type="scientific">Treponema parvum</name>
    <dbReference type="NCBI Taxonomy" id="138851"/>
    <lineage>
        <taxon>Bacteria</taxon>
        <taxon>Pseudomonadati</taxon>
        <taxon>Spirochaetota</taxon>
        <taxon>Spirochaetia</taxon>
        <taxon>Spirochaetales</taxon>
        <taxon>Treponemataceae</taxon>
        <taxon>Treponema</taxon>
    </lineage>
</organism>
<dbReference type="PANTHER" id="PTHR34295">
    <property type="entry name" value="BIOTIN TRANSPORTER BIOY"/>
    <property type="match status" value="1"/>
</dbReference>
<feature type="transmembrane region" description="Helical" evidence="3">
    <location>
        <begin position="40"/>
        <end position="62"/>
    </location>
</feature>
<dbReference type="Gene3D" id="1.10.1760.20">
    <property type="match status" value="1"/>
</dbReference>
<evidence type="ECO:0000256" key="3">
    <source>
        <dbReference type="SAM" id="Phobius"/>
    </source>
</evidence>
<keyword evidence="2" id="KW-0813">Transport</keyword>
<feature type="transmembrane region" description="Helical" evidence="3">
    <location>
        <begin position="149"/>
        <end position="176"/>
    </location>
</feature>
<evidence type="ECO:0000256" key="2">
    <source>
        <dbReference type="PIRNR" id="PIRNR016661"/>
    </source>
</evidence>
<dbReference type="AlphaFoldDB" id="A0A975EZS3"/>
<comment type="subcellular location">
    <subcellularLocation>
        <location evidence="2">Cell membrane</location>
        <topology evidence="2">Multi-pass membrane protein</topology>
    </subcellularLocation>
</comment>
<keyword evidence="2" id="KW-1003">Cell membrane</keyword>
<keyword evidence="3" id="KW-0812">Transmembrane</keyword>
<keyword evidence="2 3" id="KW-0472">Membrane</keyword>
<dbReference type="GO" id="GO:0015225">
    <property type="term" value="F:biotin transmembrane transporter activity"/>
    <property type="evidence" value="ECO:0007669"/>
    <property type="project" value="UniProtKB-UniRule"/>
</dbReference>
<dbReference type="RefSeq" id="WP_210118459.1">
    <property type="nucleotide sequence ID" value="NZ_CP054257.1"/>
</dbReference>
<evidence type="ECO:0000256" key="1">
    <source>
        <dbReference type="ARBA" id="ARBA00010692"/>
    </source>
</evidence>
<dbReference type="PANTHER" id="PTHR34295:SF1">
    <property type="entry name" value="BIOTIN TRANSPORTER BIOY"/>
    <property type="match status" value="1"/>
</dbReference>